<keyword evidence="2" id="KW-0732">Signal</keyword>
<proteinExistence type="evidence at transcript level"/>
<dbReference type="EMBL" id="KY563378">
    <property type="protein sequence ID" value="ARK19787.1"/>
    <property type="molecule type" value="mRNA"/>
</dbReference>
<organism evidence="3">
    <name type="scientific">Ampulex compressa</name>
    <name type="common">Emerald cockroach wasp</name>
    <dbReference type="NCBI Taxonomy" id="860918"/>
    <lineage>
        <taxon>Eukaryota</taxon>
        <taxon>Metazoa</taxon>
        <taxon>Ecdysozoa</taxon>
        <taxon>Arthropoda</taxon>
        <taxon>Hexapoda</taxon>
        <taxon>Insecta</taxon>
        <taxon>Pterygota</taxon>
        <taxon>Neoptera</taxon>
        <taxon>Endopterygota</taxon>
        <taxon>Hymenoptera</taxon>
        <taxon>Apocrita</taxon>
        <taxon>Aculeata</taxon>
        <taxon>Apoidea</taxon>
        <taxon>Ampulicidae</taxon>
        <taxon>Ampulicini</taxon>
        <taxon>Ampulex</taxon>
    </lineage>
</organism>
<dbReference type="AlphaFoldDB" id="A0A1W6EVN7"/>
<feature type="compositionally biased region" description="Polar residues" evidence="1">
    <location>
        <begin position="169"/>
        <end position="186"/>
    </location>
</feature>
<name>A0A1W6EVN7_AMPCP</name>
<evidence type="ECO:0000256" key="2">
    <source>
        <dbReference type="SAM" id="SignalP"/>
    </source>
</evidence>
<evidence type="ECO:0000256" key="1">
    <source>
        <dbReference type="SAM" id="MobiDB-lite"/>
    </source>
</evidence>
<feature type="signal peptide" evidence="2">
    <location>
        <begin position="1"/>
        <end position="20"/>
    </location>
</feature>
<dbReference type="OrthoDB" id="6346805at2759"/>
<sequence length="208" mass="22642">MRAFGGVLLVAACLLASVIAYPGVSRDASDSDKADESGRPDTVLVLSGRPSRNIFGEDFSDRTADDDSSYFFPMSISSMEESWQDFMAGIRQRMRDLMMNMSGMINFSVPEGANTTSTVKIIDGHVVTINETVYDNDSGWDHSFVRVRVVDVKPLDNATTVPDNAAGVDTTTPFATPDGQESTTLGERSIETVEDLNNEIPKNDDLQA</sequence>
<accession>A0A1W6EVN7</accession>
<feature type="chain" id="PRO_5012348389" evidence="2">
    <location>
        <begin position="21"/>
        <end position="208"/>
    </location>
</feature>
<reference evidence="3" key="1">
    <citation type="submission" date="2017-02" db="EMBL/GenBank/DDBJ databases">
        <title>Parasitoid Jewel Wasp Mounts Multi-Pronged Neurochemical Attack to Hijack a Host Brain.</title>
        <authorList>
            <person name="Arvidson R.S."/>
            <person name="Kaiser M."/>
            <person name="Libersat F."/>
            <person name="Adams M.E."/>
        </authorList>
    </citation>
    <scope>NUCLEOTIDE SEQUENCE</scope>
    <source>
        <strain evidence="3">5</strain>
    </source>
</reference>
<protein>
    <submittedName>
        <fullName evidence="3">Icarapin-like protein</fullName>
    </submittedName>
</protein>
<evidence type="ECO:0000313" key="3">
    <source>
        <dbReference type="EMBL" id="ARK19787.1"/>
    </source>
</evidence>
<feature type="region of interest" description="Disordered" evidence="1">
    <location>
        <begin position="161"/>
        <end position="208"/>
    </location>
</feature>